<accession>A0A0M3HIG6</accession>
<organism evidence="1 2">
    <name type="scientific">Ascaris lumbricoides</name>
    <name type="common">Giant roundworm</name>
    <dbReference type="NCBI Taxonomy" id="6252"/>
    <lineage>
        <taxon>Eukaryota</taxon>
        <taxon>Metazoa</taxon>
        <taxon>Ecdysozoa</taxon>
        <taxon>Nematoda</taxon>
        <taxon>Chromadorea</taxon>
        <taxon>Rhabditida</taxon>
        <taxon>Spirurina</taxon>
        <taxon>Ascaridomorpha</taxon>
        <taxon>Ascaridoidea</taxon>
        <taxon>Ascarididae</taxon>
        <taxon>Ascaris</taxon>
    </lineage>
</organism>
<protein>
    <submittedName>
        <fullName evidence="2">Transposase</fullName>
    </submittedName>
</protein>
<dbReference type="WBParaSite" id="ALUE_0000131101-mRNA-1">
    <property type="protein sequence ID" value="ALUE_0000131101-mRNA-1"/>
    <property type="gene ID" value="ALUE_0000131101"/>
</dbReference>
<dbReference type="AlphaFoldDB" id="A0A0M3HIG6"/>
<sequence length="33" mass="3879">MSCLEIMIRTISIKTAIKQYRYEKQQISTEGQS</sequence>
<dbReference type="Proteomes" id="UP000036681">
    <property type="component" value="Unplaced"/>
</dbReference>
<reference evidence="2" key="1">
    <citation type="submission" date="2017-02" db="UniProtKB">
        <authorList>
            <consortium name="WormBaseParasite"/>
        </authorList>
    </citation>
    <scope>IDENTIFICATION</scope>
</reference>
<evidence type="ECO:0000313" key="2">
    <source>
        <dbReference type="WBParaSite" id="ALUE_0000131101-mRNA-1"/>
    </source>
</evidence>
<name>A0A0M3HIG6_ASCLU</name>
<evidence type="ECO:0000313" key="1">
    <source>
        <dbReference type="Proteomes" id="UP000036681"/>
    </source>
</evidence>
<proteinExistence type="predicted"/>
<keyword evidence="1" id="KW-1185">Reference proteome</keyword>